<proteinExistence type="predicted"/>
<keyword evidence="2" id="KW-1185">Reference proteome</keyword>
<evidence type="ECO:0008006" key="3">
    <source>
        <dbReference type="Google" id="ProtNLM"/>
    </source>
</evidence>
<dbReference type="RefSeq" id="WP_239133372.1">
    <property type="nucleotide sequence ID" value="NZ_BONZ01000009.1"/>
</dbReference>
<accession>A0A8J3QPI5</accession>
<dbReference type="Proteomes" id="UP000642748">
    <property type="component" value="Unassembled WGS sequence"/>
</dbReference>
<organism evidence="1 2">
    <name type="scientific">Rugosimonospora africana</name>
    <dbReference type="NCBI Taxonomy" id="556532"/>
    <lineage>
        <taxon>Bacteria</taxon>
        <taxon>Bacillati</taxon>
        <taxon>Actinomycetota</taxon>
        <taxon>Actinomycetes</taxon>
        <taxon>Micromonosporales</taxon>
        <taxon>Micromonosporaceae</taxon>
        <taxon>Rugosimonospora</taxon>
    </lineage>
</organism>
<dbReference type="EMBL" id="BONZ01000009">
    <property type="protein sequence ID" value="GIH12771.1"/>
    <property type="molecule type" value="Genomic_DNA"/>
</dbReference>
<dbReference type="AlphaFoldDB" id="A0A8J3QPI5"/>
<gene>
    <name evidence="1" type="ORF">Raf01_09430</name>
</gene>
<evidence type="ECO:0000313" key="1">
    <source>
        <dbReference type="EMBL" id="GIH12771.1"/>
    </source>
</evidence>
<evidence type="ECO:0000313" key="2">
    <source>
        <dbReference type="Proteomes" id="UP000642748"/>
    </source>
</evidence>
<protein>
    <recommendedName>
        <fullName evidence="3">Insertion element protein</fullName>
    </recommendedName>
</protein>
<name>A0A8J3QPI5_9ACTN</name>
<sequence length="61" mass="6724">MSGERVSPLYCPYCAEEDLRPHGDTHGTWECRSCTRVFALKFVGLLAPAVTRPATGSVVKR</sequence>
<reference evidence="1" key="1">
    <citation type="submission" date="2021-01" db="EMBL/GenBank/DDBJ databases">
        <title>Whole genome shotgun sequence of Rugosimonospora africana NBRC 104875.</title>
        <authorList>
            <person name="Komaki H."/>
            <person name="Tamura T."/>
        </authorList>
    </citation>
    <scope>NUCLEOTIDE SEQUENCE</scope>
    <source>
        <strain evidence="1">NBRC 104875</strain>
    </source>
</reference>
<comment type="caution">
    <text evidence="1">The sequence shown here is derived from an EMBL/GenBank/DDBJ whole genome shotgun (WGS) entry which is preliminary data.</text>
</comment>